<dbReference type="EMBL" id="DRBS01000250">
    <property type="protein sequence ID" value="HDD44505.1"/>
    <property type="molecule type" value="Genomic_DNA"/>
</dbReference>
<dbReference type="AlphaFoldDB" id="A0A7C0U3I2"/>
<evidence type="ECO:0000313" key="1">
    <source>
        <dbReference type="EMBL" id="HDD44505.1"/>
    </source>
</evidence>
<name>A0A7C0U3I2_DESA2</name>
<reference evidence="1" key="1">
    <citation type="journal article" date="2020" name="mSystems">
        <title>Genome- and Community-Level Interaction Insights into Carbon Utilization and Element Cycling Functions of Hydrothermarchaeota in Hydrothermal Sediment.</title>
        <authorList>
            <person name="Zhou Z."/>
            <person name="Liu Y."/>
            <person name="Xu W."/>
            <person name="Pan J."/>
            <person name="Luo Z.H."/>
            <person name="Li M."/>
        </authorList>
    </citation>
    <scope>NUCLEOTIDE SEQUENCE [LARGE SCALE GENOMIC DNA]</scope>
    <source>
        <strain evidence="1">HyVt-233</strain>
    </source>
</reference>
<comment type="caution">
    <text evidence="1">The sequence shown here is derived from an EMBL/GenBank/DDBJ whole genome shotgun (WGS) entry which is preliminary data.</text>
</comment>
<protein>
    <submittedName>
        <fullName evidence="1">Uncharacterized protein</fullName>
    </submittedName>
</protein>
<sequence>MKLCDICKETISIGNCPICKKALCRYCAYYMVSHFSGKKKFYFEFINPIPKKEVEKGGLAIICENCLQKIARIWRKKKYREKRMKSLSHSFFDVLVKLSVLEKVA</sequence>
<dbReference type="Proteomes" id="UP000886289">
    <property type="component" value="Unassembled WGS sequence"/>
</dbReference>
<accession>A0A7C0U3I2</accession>
<organism evidence="1">
    <name type="scientific">Desulfofervidus auxilii</name>
    <dbReference type="NCBI Taxonomy" id="1621989"/>
    <lineage>
        <taxon>Bacteria</taxon>
        <taxon>Pseudomonadati</taxon>
        <taxon>Thermodesulfobacteriota</taxon>
        <taxon>Candidatus Desulfofervidia</taxon>
        <taxon>Candidatus Desulfofervidales</taxon>
        <taxon>Candidatus Desulfofervidaceae</taxon>
        <taxon>Candidatus Desulfofervidus</taxon>
    </lineage>
</organism>
<proteinExistence type="predicted"/>
<gene>
    <name evidence="1" type="ORF">ENG63_06575</name>
</gene>